<reference evidence="3" key="1">
    <citation type="journal article" date="2019" name="Int. J. Syst. Evol. Microbiol.">
        <title>The Global Catalogue of Microorganisms (GCM) 10K type strain sequencing project: providing services to taxonomists for standard genome sequencing and annotation.</title>
        <authorList>
            <consortium name="The Broad Institute Genomics Platform"/>
            <consortium name="The Broad Institute Genome Sequencing Center for Infectious Disease"/>
            <person name="Wu L."/>
            <person name="Ma J."/>
        </authorList>
    </citation>
    <scope>NUCLEOTIDE SEQUENCE [LARGE SCALE GENOMIC DNA]</scope>
    <source>
        <strain evidence="3">JCM 4737</strain>
    </source>
</reference>
<protein>
    <recommendedName>
        <fullName evidence="1">Glycine-rich domain-containing protein</fullName>
    </recommendedName>
</protein>
<feature type="domain" description="Glycine-rich" evidence="1">
    <location>
        <begin position="118"/>
        <end position="319"/>
    </location>
</feature>
<sequence length="321" mass="29813">MARCGCQGGCSCAINGAGAVDVSGNGSASSPFVVSVDRAELLQAGPGITYHPGTGTISALPSTDPGNALTFGSDNGVFVFPGAIDLCAEYFTTDGSGDTCLKPGSMGLRQIVTYSTAGTFNFTKADYPWLARVMVKVQAGGGGSAGASAAAAESIWRAGGAGGGYAEALINVASLSAVETVTVGVGGAAGASANGAGGAGGNSSFGAHATALGGTAGAATMATGSTVTTTSGTTGPAAGTGSWAIGGGAGEGAIRLSGNAGIGGAGGSSRMGHGGASRATAGVGIVPRGYGGGGGGAVSANGAAQAGAAGERGIVIVELYG</sequence>
<name>A0ABQ3DJK4_9ACTN</name>
<gene>
    <name evidence="2" type="ORF">GCM10010346_16930</name>
</gene>
<keyword evidence="3" id="KW-1185">Reference proteome</keyword>
<organism evidence="2 3">
    <name type="scientific">Streptomyces chryseus</name>
    <dbReference type="NCBI Taxonomy" id="68186"/>
    <lineage>
        <taxon>Bacteria</taxon>
        <taxon>Bacillati</taxon>
        <taxon>Actinomycetota</taxon>
        <taxon>Actinomycetes</taxon>
        <taxon>Kitasatosporales</taxon>
        <taxon>Streptomycetaceae</taxon>
        <taxon>Streptomyces</taxon>
    </lineage>
</organism>
<proteinExistence type="predicted"/>
<dbReference type="Pfam" id="PF21722">
    <property type="entry name" value="Gly_rich_2"/>
    <property type="match status" value="1"/>
</dbReference>
<accession>A0ABQ3DJK4</accession>
<evidence type="ECO:0000313" key="3">
    <source>
        <dbReference type="Proteomes" id="UP000599437"/>
    </source>
</evidence>
<dbReference type="EMBL" id="BMVO01000003">
    <property type="protein sequence ID" value="GHA94734.1"/>
    <property type="molecule type" value="Genomic_DNA"/>
</dbReference>
<comment type="caution">
    <text evidence="2">The sequence shown here is derived from an EMBL/GenBank/DDBJ whole genome shotgun (WGS) entry which is preliminary data.</text>
</comment>
<evidence type="ECO:0000313" key="2">
    <source>
        <dbReference type="EMBL" id="GHA94734.1"/>
    </source>
</evidence>
<evidence type="ECO:0000259" key="1">
    <source>
        <dbReference type="Pfam" id="PF21722"/>
    </source>
</evidence>
<dbReference type="Proteomes" id="UP000599437">
    <property type="component" value="Unassembled WGS sequence"/>
</dbReference>
<dbReference type="InterPro" id="IPR049304">
    <property type="entry name" value="Gly_rich_dom"/>
</dbReference>